<feature type="domain" description="GST C-terminal" evidence="2">
    <location>
        <begin position="140"/>
        <end position="280"/>
    </location>
</feature>
<dbReference type="InterPro" id="IPR010987">
    <property type="entry name" value="Glutathione-S-Trfase_C-like"/>
</dbReference>
<feature type="domain" description="GST N-terminal" evidence="1">
    <location>
        <begin position="63"/>
        <end position="138"/>
    </location>
</feature>
<dbReference type="PROSITE" id="PS50404">
    <property type="entry name" value="GST_NTER"/>
    <property type="match status" value="1"/>
</dbReference>
<evidence type="ECO:0000259" key="2">
    <source>
        <dbReference type="PROSITE" id="PS50405"/>
    </source>
</evidence>
<dbReference type="HOGENOM" id="CLU_434931_0_0_1"/>
<dbReference type="eggNOG" id="KOG1695">
    <property type="taxonomic scope" value="Eukaryota"/>
</dbReference>
<sequence length="629" mass="71589">MTPRVCLQYSISYALSSKFVKSTSSGRHLSVSVSQNTQKNFVRLPSPVQTRKKMDTMHGFLVPTYTLHDFDDGEECKVVRMIFQLSGVPFEFKHVHRDDYILEDYPFYALPALEMNERKYGSVLSICRHLAWRYNLSGKTAYDDAQVDDIAEKVFEVRMRIKNWIDHIEHAADHACDEECTEVTAARLLTETLFPCLERVLKAAPSSWLVGHTVSVARVAQGMTWADLLVACLVNPIIYHRPKLLQDFPLLYLHNEKVAHHDDLVGFLYHVRTLKNKCGLCSCIVLNAFFINFQFLSRFYYYVVYNLWDNKILYKMSLSKNRKSLELDEENESSANYLRSQWTVCVKSAKVLKKVTVVMRSAERVDRVFGSAWISSEKYMTKIYATDVNVPRGATLHPHSYQFNPPITNMGKYSSQLIARALRNRGIEPNVIFCSPTLRTLQTAAAIAKSTGARVLVEPGLLEPMEWYRRAGAKQLPDFMDEIFDIPQIDKTYKPIFSMHEFTSMFEAKSQDQCIQRIMLVVKNICVISRDCPAMIVGHAVTMDVASRIGQHGDILSSDNIEDLTSYEDSTYPSDPSGQAAKLEMGVRYPPSSVMALVRSNDAPPHVLKTVPDLIPPLTMGSFSNKILH</sequence>
<dbReference type="InParanoid" id="A8Y4B5"/>
<dbReference type="WormBase" id="CBG23268">
    <property type="protein sequence ID" value="CBP42112"/>
    <property type="gene ID" value="WBGene00041652"/>
</dbReference>
<evidence type="ECO:0000313" key="3">
    <source>
        <dbReference type="EMBL" id="CAP39735.1"/>
    </source>
</evidence>
<dbReference type="Gene3D" id="3.40.30.10">
    <property type="entry name" value="Glutaredoxin"/>
    <property type="match status" value="1"/>
</dbReference>
<evidence type="ECO:0000313" key="5">
    <source>
        <dbReference type="WormBase" id="CBG23268"/>
    </source>
</evidence>
<dbReference type="GO" id="GO:0016791">
    <property type="term" value="F:phosphatase activity"/>
    <property type="evidence" value="ECO:0007669"/>
    <property type="project" value="UniProtKB-ARBA"/>
</dbReference>
<gene>
    <name evidence="3 5" type="ORF">CBG23268</name>
    <name evidence="3" type="ORF">CBG_23268</name>
</gene>
<name>A8Y4B5_CAEBR</name>
<dbReference type="eggNOG" id="KOG3734">
    <property type="taxonomic scope" value="Eukaryota"/>
</dbReference>
<dbReference type="FunFam" id="3.40.50.1240:FF:000086">
    <property type="entry name" value="Protein CBG23268"/>
    <property type="match status" value="1"/>
</dbReference>
<reference evidence="3 4" key="1">
    <citation type="journal article" date="2003" name="PLoS Biol.">
        <title>The genome sequence of Caenorhabditis briggsae: a platform for comparative genomics.</title>
        <authorList>
            <person name="Stein L.D."/>
            <person name="Bao Z."/>
            <person name="Blasiar D."/>
            <person name="Blumenthal T."/>
            <person name="Brent M.R."/>
            <person name="Chen N."/>
            <person name="Chinwalla A."/>
            <person name="Clarke L."/>
            <person name="Clee C."/>
            <person name="Coghlan A."/>
            <person name="Coulson A."/>
            <person name="D'Eustachio P."/>
            <person name="Fitch D.H."/>
            <person name="Fulton L.A."/>
            <person name="Fulton R.E."/>
            <person name="Griffiths-Jones S."/>
            <person name="Harris T.W."/>
            <person name="Hillier L.W."/>
            <person name="Kamath R."/>
            <person name="Kuwabara P.E."/>
            <person name="Mardis E.R."/>
            <person name="Marra M.A."/>
            <person name="Miner T.L."/>
            <person name="Minx P."/>
            <person name="Mullikin J.C."/>
            <person name="Plumb R.W."/>
            <person name="Rogers J."/>
            <person name="Schein J.E."/>
            <person name="Sohrmann M."/>
            <person name="Spieth J."/>
            <person name="Stajich J.E."/>
            <person name="Wei C."/>
            <person name="Willey D."/>
            <person name="Wilson R.K."/>
            <person name="Durbin R."/>
            <person name="Waterston R.H."/>
        </authorList>
    </citation>
    <scope>NUCLEOTIDE SEQUENCE [LARGE SCALE GENOMIC DNA]</scope>
    <source>
        <strain evidence="3 4">AF16</strain>
    </source>
</reference>
<dbReference type="InterPro" id="IPR013078">
    <property type="entry name" value="His_Pase_superF_clade-1"/>
</dbReference>
<dbReference type="InterPro" id="IPR051710">
    <property type="entry name" value="Phosphatase_SH3-domain"/>
</dbReference>
<protein>
    <submittedName>
        <fullName evidence="3">Protein CBG23268</fullName>
    </submittedName>
</protein>
<dbReference type="SUPFAM" id="SSF47616">
    <property type="entry name" value="GST C-terminal domain-like"/>
    <property type="match status" value="1"/>
</dbReference>
<dbReference type="SUPFAM" id="SSF53254">
    <property type="entry name" value="Phosphoglycerate mutase-like"/>
    <property type="match status" value="1"/>
</dbReference>
<dbReference type="SUPFAM" id="SSF52833">
    <property type="entry name" value="Thioredoxin-like"/>
    <property type="match status" value="1"/>
</dbReference>
<dbReference type="RefSeq" id="XP_002636574.1">
    <property type="nucleotide sequence ID" value="XM_002636528.1"/>
</dbReference>
<dbReference type="CTD" id="8578569"/>
<dbReference type="PANTHER" id="PTHR16469">
    <property type="entry name" value="UBIQUITIN-ASSOCIATED AND SH3 DOMAIN-CONTAINING BA-RELATED"/>
    <property type="match status" value="1"/>
</dbReference>
<dbReference type="InterPro" id="IPR029033">
    <property type="entry name" value="His_PPase_superfam"/>
</dbReference>
<evidence type="ECO:0000259" key="1">
    <source>
        <dbReference type="PROSITE" id="PS50404"/>
    </source>
</evidence>
<dbReference type="InterPro" id="IPR004045">
    <property type="entry name" value="Glutathione_S-Trfase_N"/>
</dbReference>
<dbReference type="KEGG" id="cbr:CBG_23268"/>
<organism evidence="3 4">
    <name type="scientific">Caenorhabditis briggsae</name>
    <dbReference type="NCBI Taxonomy" id="6238"/>
    <lineage>
        <taxon>Eukaryota</taxon>
        <taxon>Metazoa</taxon>
        <taxon>Ecdysozoa</taxon>
        <taxon>Nematoda</taxon>
        <taxon>Chromadorea</taxon>
        <taxon>Rhabditida</taxon>
        <taxon>Rhabditina</taxon>
        <taxon>Rhabditomorpha</taxon>
        <taxon>Rhabditoidea</taxon>
        <taxon>Rhabditidae</taxon>
        <taxon>Peloderinae</taxon>
        <taxon>Caenorhabditis</taxon>
    </lineage>
</organism>
<dbReference type="PROSITE" id="PS50405">
    <property type="entry name" value="GST_CTER"/>
    <property type="match status" value="1"/>
</dbReference>
<dbReference type="STRING" id="6238.A8Y4B5"/>
<dbReference type="CDD" id="cd03192">
    <property type="entry name" value="GST_C_Sigma_like"/>
    <property type="match status" value="1"/>
</dbReference>
<dbReference type="Proteomes" id="UP000008549">
    <property type="component" value="Unassembled WGS sequence"/>
</dbReference>
<proteinExistence type="predicted"/>
<dbReference type="OMA" id="KKMDTMH"/>
<dbReference type="Gene3D" id="1.20.1050.10">
    <property type="match status" value="1"/>
</dbReference>
<dbReference type="EMBL" id="HE601533">
    <property type="protein sequence ID" value="CAP39735.1"/>
    <property type="molecule type" value="Genomic_DNA"/>
</dbReference>
<reference evidence="3 4" key="2">
    <citation type="journal article" date="2011" name="PLoS Genet.">
        <title>Caenorhabditis briggsae recombinant inbred line genotypes reveal inter-strain incompatibility and the evolution of recombination.</title>
        <authorList>
            <person name="Ross J.A."/>
            <person name="Koboldt D.C."/>
            <person name="Staisch J.E."/>
            <person name="Chamberlin H.M."/>
            <person name="Gupta B.P."/>
            <person name="Miller R.D."/>
            <person name="Baird S.E."/>
            <person name="Haag E.S."/>
        </authorList>
    </citation>
    <scope>NUCLEOTIDE SEQUENCE [LARGE SCALE GENOMIC DNA]</scope>
    <source>
        <strain evidence="3 4">AF16</strain>
    </source>
</reference>
<dbReference type="Gene3D" id="3.40.50.1240">
    <property type="entry name" value="Phosphoglycerate mutase-like"/>
    <property type="match status" value="1"/>
</dbReference>
<dbReference type="Pfam" id="PF00300">
    <property type="entry name" value="His_Phos_1"/>
    <property type="match status" value="1"/>
</dbReference>
<dbReference type="FunFam" id="3.40.30.10:FF:000310">
    <property type="entry name" value="Predicted protein"/>
    <property type="match status" value="1"/>
</dbReference>
<dbReference type="GeneID" id="8578569"/>
<dbReference type="InterPro" id="IPR036282">
    <property type="entry name" value="Glutathione-S-Trfase_C_sf"/>
</dbReference>
<dbReference type="InterPro" id="IPR036249">
    <property type="entry name" value="Thioredoxin-like_sf"/>
</dbReference>
<keyword evidence="4" id="KW-1185">Reference proteome</keyword>
<dbReference type="Pfam" id="PF13417">
    <property type="entry name" value="GST_N_3"/>
    <property type="match status" value="1"/>
</dbReference>
<dbReference type="AlphaFoldDB" id="A8Y4B5"/>
<evidence type="ECO:0000313" key="4">
    <source>
        <dbReference type="Proteomes" id="UP000008549"/>
    </source>
</evidence>
<dbReference type="CDD" id="cd07067">
    <property type="entry name" value="HP_PGM_like"/>
    <property type="match status" value="1"/>
</dbReference>
<accession>A8Y4B5</accession>
<dbReference type="PANTHER" id="PTHR16469:SF26">
    <property type="entry name" value="PHOSPHOGLYCERATE MUTASE FAMILY PROTEIN"/>
    <property type="match status" value="1"/>
</dbReference>